<feature type="transmembrane region" description="Helical" evidence="1">
    <location>
        <begin position="133"/>
        <end position="152"/>
    </location>
</feature>
<evidence type="ECO:0000313" key="3">
    <source>
        <dbReference type="Proteomes" id="UP001629744"/>
    </source>
</evidence>
<dbReference type="RefSeq" id="WP_348607452.1">
    <property type="nucleotide sequence ID" value="NZ_CP157276.1"/>
</dbReference>
<feature type="transmembrane region" description="Helical" evidence="1">
    <location>
        <begin position="164"/>
        <end position="188"/>
    </location>
</feature>
<sequence length="197" mass="20265">MAGQGAEYCPIPSVLVATDAARTGRQRLRVESTNLLVLGAAASAIGLGWMFGGSLPFVSGLLIPIAFVGLAVLMSHRSNRIGMRGRQIGYTSVAVVSVVAIPWVLTAATVFGALSLLGAGFVVFGWRERCQRLWVTGALGSLLGLITASEPIRTMLSVNAAEGSVATGVVTASFGVIAFALGVLSYLAESEGLARIG</sequence>
<keyword evidence="3" id="KW-1185">Reference proteome</keyword>
<evidence type="ECO:0000256" key="1">
    <source>
        <dbReference type="SAM" id="Phobius"/>
    </source>
</evidence>
<dbReference type="EMBL" id="JBDLNU010000001">
    <property type="protein sequence ID" value="MFM1727531.1"/>
    <property type="molecule type" value="Genomic_DNA"/>
</dbReference>
<keyword evidence="1" id="KW-0812">Transmembrane</keyword>
<organism evidence="2 3">
    <name type="scientific">Prescottella soli</name>
    <dbReference type="NCBI Taxonomy" id="1543852"/>
    <lineage>
        <taxon>Bacteria</taxon>
        <taxon>Bacillati</taxon>
        <taxon>Actinomycetota</taxon>
        <taxon>Actinomycetes</taxon>
        <taxon>Mycobacteriales</taxon>
        <taxon>Nocardiaceae</taxon>
        <taxon>Prescottella</taxon>
    </lineage>
</organism>
<evidence type="ECO:0008006" key="4">
    <source>
        <dbReference type="Google" id="ProtNLM"/>
    </source>
</evidence>
<proteinExistence type="predicted"/>
<feature type="transmembrane region" description="Helical" evidence="1">
    <location>
        <begin position="57"/>
        <end position="75"/>
    </location>
</feature>
<feature type="transmembrane region" description="Helical" evidence="1">
    <location>
        <begin position="87"/>
        <end position="104"/>
    </location>
</feature>
<comment type="caution">
    <text evidence="2">The sequence shown here is derived from an EMBL/GenBank/DDBJ whole genome shotgun (WGS) entry which is preliminary data.</text>
</comment>
<keyword evidence="1" id="KW-1133">Transmembrane helix</keyword>
<feature type="transmembrane region" description="Helical" evidence="1">
    <location>
        <begin position="32"/>
        <end position="51"/>
    </location>
</feature>
<name>A0ABW9FPL9_9NOCA</name>
<protein>
    <recommendedName>
        <fullName evidence="4">DUF308 domain-containing protein</fullName>
    </recommendedName>
</protein>
<dbReference type="Proteomes" id="UP001629744">
    <property type="component" value="Unassembled WGS sequence"/>
</dbReference>
<reference evidence="2 3" key="1">
    <citation type="submission" date="2023-11" db="EMBL/GenBank/DDBJ databases">
        <authorList>
            <person name="Val-Calvo J."/>
            <person name="Scortti M."/>
            <person name="Vazquez-Boland J."/>
        </authorList>
    </citation>
    <scope>NUCLEOTIDE SEQUENCE [LARGE SCALE GENOMIC DNA]</scope>
    <source>
        <strain evidence="2 3">DSM 46662</strain>
    </source>
</reference>
<evidence type="ECO:0000313" key="2">
    <source>
        <dbReference type="EMBL" id="MFM1727531.1"/>
    </source>
</evidence>
<feature type="transmembrane region" description="Helical" evidence="1">
    <location>
        <begin position="110"/>
        <end position="126"/>
    </location>
</feature>
<keyword evidence="1" id="KW-0472">Membrane</keyword>
<gene>
    <name evidence="2" type="ORF">ABEU19_000992</name>
</gene>
<accession>A0ABW9FPL9</accession>